<feature type="non-terminal residue" evidence="1">
    <location>
        <position position="176"/>
    </location>
</feature>
<organism evidence="1 2">
    <name type="scientific">Perkinsus olseni</name>
    <name type="common">Perkinsus atlanticus</name>
    <dbReference type="NCBI Taxonomy" id="32597"/>
    <lineage>
        <taxon>Eukaryota</taxon>
        <taxon>Sar</taxon>
        <taxon>Alveolata</taxon>
        <taxon>Perkinsozoa</taxon>
        <taxon>Perkinsea</taxon>
        <taxon>Perkinsida</taxon>
        <taxon>Perkinsidae</taxon>
        <taxon>Perkinsus</taxon>
    </lineage>
</organism>
<evidence type="ECO:0000313" key="2">
    <source>
        <dbReference type="Proteomes" id="UP000553632"/>
    </source>
</evidence>
<dbReference type="Proteomes" id="UP000553632">
    <property type="component" value="Unassembled WGS sequence"/>
</dbReference>
<reference evidence="1 2" key="1">
    <citation type="submission" date="2020-04" db="EMBL/GenBank/DDBJ databases">
        <title>Perkinsus olseni comparative genomics.</title>
        <authorList>
            <person name="Bogema D.R."/>
        </authorList>
    </citation>
    <scope>NUCLEOTIDE SEQUENCE [LARGE SCALE GENOMIC DNA]</scope>
    <source>
        <strain evidence="1 2">ATCC PRA-207</strain>
    </source>
</reference>
<dbReference type="EMBL" id="JABANO010037740">
    <property type="protein sequence ID" value="KAF4699684.1"/>
    <property type="molecule type" value="Genomic_DNA"/>
</dbReference>
<comment type="caution">
    <text evidence="1">The sequence shown here is derived from an EMBL/GenBank/DDBJ whole genome shotgun (WGS) entry which is preliminary data.</text>
</comment>
<protein>
    <submittedName>
        <fullName evidence="1">Uncharacterized protein</fullName>
    </submittedName>
</protein>
<accession>A0A7J6PU06</accession>
<dbReference type="AlphaFoldDB" id="A0A7J6PU06"/>
<evidence type="ECO:0000313" key="1">
    <source>
        <dbReference type="EMBL" id="KAF4699684.1"/>
    </source>
</evidence>
<feature type="non-terminal residue" evidence="1">
    <location>
        <position position="1"/>
    </location>
</feature>
<proteinExistence type="predicted"/>
<gene>
    <name evidence="1" type="ORF">FOZ63_019670</name>
</gene>
<name>A0A7J6PU06_PEROL</name>
<sequence>HIKKAEIRQMKQEGFESVEEFSQTIAERHSWSEDDWERALQLLKEGKSLKPGMIHIGSMIGSEHYCVAVCPTAGVESLYHYVKAAAGAKTAITIYCDGQPSVVRGNDSTTYTIGVSKLTLGQTVCQTHVTFDGTTAHCSCRGSSITELIAARCGTTTEDLLKPLKHHQSQKKKAQP</sequence>
<keyword evidence="2" id="KW-1185">Reference proteome</keyword>